<proteinExistence type="predicted"/>
<dbReference type="Gene3D" id="1.10.10.60">
    <property type="entry name" value="Homeodomain-like"/>
    <property type="match status" value="2"/>
</dbReference>
<dbReference type="CDD" id="cd17536">
    <property type="entry name" value="REC_YesN-like"/>
    <property type="match status" value="1"/>
</dbReference>
<dbReference type="InterPro" id="IPR001789">
    <property type="entry name" value="Sig_transdc_resp-reg_receiver"/>
</dbReference>
<gene>
    <name evidence="10" type="ORF">H9763_11285</name>
</gene>
<dbReference type="GO" id="GO:0000160">
    <property type="term" value="P:phosphorelay signal transduction system"/>
    <property type="evidence" value="ECO:0007669"/>
    <property type="project" value="InterPro"/>
</dbReference>
<dbReference type="EMBL" id="DWXE01000042">
    <property type="protein sequence ID" value="HJB92031.1"/>
    <property type="molecule type" value="Genomic_DNA"/>
</dbReference>
<reference evidence="10" key="1">
    <citation type="journal article" date="2021" name="PeerJ">
        <title>Extensive microbial diversity within the chicken gut microbiome revealed by metagenomics and culture.</title>
        <authorList>
            <person name="Gilroy R."/>
            <person name="Ravi A."/>
            <person name="Getino M."/>
            <person name="Pursley I."/>
            <person name="Horton D.L."/>
            <person name="Alikhan N.F."/>
            <person name="Baker D."/>
            <person name="Gharbi K."/>
            <person name="Hall N."/>
            <person name="Watson M."/>
            <person name="Adriaenssens E.M."/>
            <person name="Foster-Nyarko E."/>
            <person name="Jarju S."/>
            <person name="Secka A."/>
            <person name="Antonio M."/>
            <person name="Oren A."/>
            <person name="Chaudhuri R.R."/>
            <person name="La Ragione R."/>
            <person name="Hildebrand F."/>
            <person name="Pallen M.J."/>
        </authorList>
    </citation>
    <scope>NUCLEOTIDE SEQUENCE</scope>
    <source>
        <strain evidence="10">USAMLcec3-2134</strain>
    </source>
</reference>
<evidence type="ECO:0000256" key="3">
    <source>
        <dbReference type="ARBA" id="ARBA00023125"/>
    </source>
</evidence>
<dbReference type="SUPFAM" id="SSF46689">
    <property type="entry name" value="Homeodomain-like"/>
    <property type="match status" value="2"/>
</dbReference>
<dbReference type="SUPFAM" id="SSF52172">
    <property type="entry name" value="CheY-like"/>
    <property type="match status" value="1"/>
</dbReference>
<keyword evidence="7" id="KW-0175">Coiled coil</keyword>
<dbReference type="PROSITE" id="PS00041">
    <property type="entry name" value="HTH_ARAC_FAMILY_1"/>
    <property type="match status" value="1"/>
</dbReference>
<name>A0A9D2SEE6_9FIRM</name>
<dbReference type="SMART" id="SM00342">
    <property type="entry name" value="HTH_ARAC"/>
    <property type="match status" value="1"/>
</dbReference>
<protein>
    <recommendedName>
        <fullName evidence="1">Stage 0 sporulation protein A homolog</fullName>
    </recommendedName>
</protein>
<feature type="domain" description="Response regulatory" evidence="9">
    <location>
        <begin position="3"/>
        <end position="120"/>
    </location>
</feature>
<dbReference type="Gene3D" id="3.40.50.2300">
    <property type="match status" value="1"/>
</dbReference>
<dbReference type="PROSITE" id="PS50110">
    <property type="entry name" value="RESPONSE_REGULATORY"/>
    <property type="match status" value="1"/>
</dbReference>
<dbReference type="AlphaFoldDB" id="A0A9D2SEE6"/>
<dbReference type="PRINTS" id="PR00032">
    <property type="entry name" value="HTHARAC"/>
</dbReference>
<keyword evidence="2" id="KW-0805">Transcription regulation</keyword>
<evidence type="ECO:0000313" key="10">
    <source>
        <dbReference type="EMBL" id="HJB92031.1"/>
    </source>
</evidence>
<feature type="coiled-coil region" evidence="7">
    <location>
        <begin position="109"/>
        <end position="136"/>
    </location>
</feature>
<evidence type="ECO:0000256" key="4">
    <source>
        <dbReference type="ARBA" id="ARBA00023163"/>
    </source>
</evidence>
<keyword evidence="6" id="KW-0597">Phosphoprotein</keyword>
<dbReference type="Pfam" id="PF00072">
    <property type="entry name" value="Response_reg"/>
    <property type="match status" value="1"/>
</dbReference>
<feature type="domain" description="HTH araC/xylS-type" evidence="8">
    <location>
        <begin position="150"/>
        <end position="248"/>
    </location>
</feature>
<evidence type="ECO:0000256" key="6">
    <source>
        <dbReference type="PROSITE-ProRule" id="PRU00169"/>
    </source>
</evidence>
<dbReference type="Proteomes" id="UP000886883">
    <property type="component" value="Unassembled WGS sequence"/>
</dbReference>
<dbReference type="Pfam" id="PF12833">
    <property type="entry name" value="HTH_18"/>
    <property type="match status" value="1"/>
</dbReference>
<dbReference type="GO" id="GO:0043565">
    <property type="term" value="F:sequence-specific DNA binding"/>
    <property type="evidence" value="ECO:0007669"/>
    <property type="project" value="InterPro"/>
</dbReference>
<comment type="caution">
    <text evidence="10">The sequence shown here is derived from an EMBL/GenBank/DDBJ whole genome shotgun (WGS) entry which is preliminary data.</text>
</comment>
<dbReference type="GO" id="GO:0003700">
    <property type="term" value="F:DNA-binding transcription factor activity"/>
    <property type="evidence" value="ECO:0007669"/>
    <property type="project" value="InterPro"/>
</dbReference>
<comment type="function">
    <text evidence="5">May play the central regulatory role in sporulation. It may be an element of the effector pathway responsible for the activation of sporulation genes in response to nutritional stress. Spo0A may act in concert with spo0H (a sigma factor) to control the expression of some genes that are critical to the sporulation process.</text>
</comment>
<feature type="modified residue" description="4-aspartylphosphate" evidence="6">
    <location>
        <position position="55"/>
    </location>
</feature>
<evidence type="ECO:0000256" key="1">
    <source>
        <dbReference type="ARBA" id="ARBA00018672"/>
    </source>
</evidence>
<dbReference type="InterPro" id="IPR011006">
    <property type="entry name" value="CheY-like_superfamily"/>
</dbReference>
<dbReference type="PANTHER" id="PTHR43280:SF2">
    <property type="entry name" value="HTH-TYPE TRANSCRIPTIONAL REGULATOR EXSA"/>
    <property type="match status" value="1"/>
</dbReference>
<sequence>MYKVMIVDDEPVIVKGLAQIIDWEQWDCEVVGTAESGQEGMRLMEELNPDILFSDICMPGLDGLAMIAAMRSQYERMQITILTGFRDFDYAQRAIRLGVTRFLLKPSKIDEIQEAIAAMTEKLRELDDREAQKRRDAPEEDSCAGSFIVKNALEYIGEHYREKLKLSDVAEKTYVSQWHLSKLLNRHTGQTFSEILNCVRIGKAKELLKDPSLRIGEIAEETGFSDTAHFSRVFKKQTGISANEYRNRSC</sequence>
<keyword evidence="3" id="KW-0238">DNA-binding</keyword>
<evidence type="ECO:0000256" key="7">
    <source>
        <dbReference type="SAM" id="Coils"/>
    </source>
</evidence>
<dbReference type="PROSITE" id="PS01124">
    <property type="entry name" value="HTH_ARAC_FAMILY_2"/>
    <property type="match status" value="1"/>
</dbReference>
<dbReference type="InterPro" id="IPR009057">
    <property type="entry name" value="Homeodomain-like_sf"/>
</dbReference>
<dbReference type="InterPro" id="IPR018060">
    <property type="entry name" value="HTH_AraC"/>
</dbReference>
<evidence type="ECO:0000313" key="11">
    <source>
        <dbReference type="Proteomes" id="UP000886883"/>
    </source>
</evidence>
<dbReference type="PANTHER" id="PTHR43280">
    <property type="entry name" value="ARAC-FAMILY TRANSCRIPTIONAL REGULATOR"/>
    <property type="match status" value="1"/>
</dbReference>
<organism evidence="10 11">
    <name type="scientific">Candidatus Eisenbergiella merdigallinarum</name>
    <dbReference type="NCBI Taxonomy" id="2838552"/>
    <lineage>
        <taxon>Bacteria</taxon>
        <taxon>Bacillati</taxon>
        <taxon>Bacillota</taxon>
        <taxon>Clostridia</taxon>
        <taxon>Lachnospirales</taxon>
        <taxon>Lachnospiraceae</taxon>
        <taxon>Eisenbergiella</taxon>
    </lineage>
</organism>
<reference evidence="10" key="2">
    <citation type="submission" date="2021-04" db="EMBL/GenBank/DDBJ databases">
        <authorList>
            <person name="Gilroy R."/>
        </authorList>
    </citation>
    <scope>NUCLEOTIDE SEQUENCE</scope>
    <source>
        <strain evidence="10">USAMLcec3-2134</strain>
    </source>
</reference>
<evidence type="ECO:0000259" key="9">
    <source>
        <dbReference type="PROSITE" id="PS50110"/>
    </source>
</evidence>
<keyword evidence="4" id="KW-0804">Transcription</keyword>
<evidence type="ECO:0000256" key="2">
    <source>
        <dbReference type="ARBA" id="ARBA00023015"/>
    </source>
</evidence>
<evidence type="ECO:0000259" key="8">
    <source>
        <dbReference type="PROSITE" id="PS01124"/>
    </source>
</evidence>
<evidence type="ECO:0000256" key="5">
    <source>
        <dbReference type="ARBA" id="ARBA00024867"/>
    </source>
</evidence>
<dbReference type="InterPro" id="IPR018062">
    <property type="entry name" value="HTH_AraC-typ_CS"/>
</dbReference>
<dbReference type="InterPro" id="IPR020449">
    <property type="entry name" value="Tscrpt_reg_AraC-type_HTH"/>
</dbReference>
<accession>A0A9D2SEE6</accession>
<dbReference type="SMART" id="SM00448">
    <property type="entry name" value="REC"/>
    <property type="match status" value="1"/>
</dbReference>